<dbReference type="EMBL" id="CP077107">
    <property type="protein sequence ID" value="QXO95617.1"/>
    <property type="molecule type" value="Genomic_DNA"/>
</dbReference>
<protein>
    <submittedName>
        <fullName evidence="7">PKD domain-containing protein</fullName>
    </submittedName>
</protein>
<dbReference type="GO" id="GO:0006816">
    <property type="term" value="P:calcium ion transport"/>
    <property type="evidence" value="ECO:0007669"/>
    <property type="project" value="TreeGrafter"/>
</dbReference>
<gene>
    <name evidence="7" type="ORF">KSK55_04230</name>
</gene>
<evidence type="ECO:0000313" key="8">
    <source>
        <dbReference type="Proteomes" id="UP000694228"/>
    </source>
</evidence>
<feature type="domain" description="PKD" evidence="6">
    <location>
        <begin position="569"/>
        <end position="631"/>
    </location>
</feature>
<keyword evidence="4" id="KW-1133">Transmembrane helix</keyword>
<dbReference type="OrthoDB" id="103676at2157"/>
<evidence type="ECO:0000259" key="6">
    <source>
        <dbReference type="PROSITE" id="PS50093"/>
    </source>
</evidence>
<dbReference type="AlphaFoldDB" id="A0A8F5VPX3"/>
<dbReference type="Proteomes" id="UP000694228">
    <property type="component" value="Chromosome"/>
</dbReference>
<evidence type="ECO:0000256" key="5">
    <source>
        <dbReference type="ARBA" id="ARBA00023136"/>
    </source>
</evidence>
<accession>A0A8F5VPX3</accession>
<organism evidence="7 8">
    <name type="scientific">Methanospirillum hungatei</name>
    <dbReference type="NCBI Taxonomy" id="2203"/>
    <lineage>
        <taxon>Archaea</taxon>
        <taxon>Methanobacteriati</taxon>
        <taxon>Methanobacteriota</taxon>
        <taxon>Stenosarchaea group</taxon>
        <taxon>Methanomicrobia</taxon>
        <taxon>Methanomicrobiales</taxon>
        <taxon>Methanospirillaceae</taxon>
        <taxon>Methanospirillum</taxon>
    </lineage>
</organism>
<feature type="domain" description="PKD" evidence="6">
    <location>
        <begin position="743"/>
        <end position="826"/>
    </location>
</feature>
<feature type="domain" description="PKD" evidence="6">
    <location>
        <begin position="674"/>
        <end position="724"/>
    </location>
</feature>
<dbReference type="Pfam" id="PF18911">
    <property type="entry name" value="PKD_4"/>
    <property type="match status" value="4"/>
</dbReference>
<dbReference type="SMART" id="SM00089">
    <property type="entry name" value="PKD"/>
    <property type="match status" value="4"/>
</dbReference>
<dbReference type="PROSITE" id="PS50093">
    <property type="entry name" value="PKD"/>
    <property type="match status" value="4"/>
</dbReference>
<comment type="subcellular location">
    <subcellularLocation>
        <location evidence="1">Membrane</location>
        <topology evidence="1">Multi-pass membrane protein</topology>
    </subcellularLocation>
</comment>
<dbReference type="InterPro" id="IPR022409">
    <property type="entry name" value="PKD/Chitinase_dom"/>
</dbReference>
<dbReference type="CDD" id="cd00146">
    <property type="entry name" value="PKD"/>
    <property type="match status" value="4"/>
</dbReference>
<keyword evidence="3" id="KW-0677">Repeat</keyword>
<sequence>MVKKMVFDGLKIKDGVNFLIFIGIFLALLTMVVSAEISINGPSSVLRGNESFEIKINETSQPTEPYYFGLVISPQVMTGDIGDRPPFIVQNSYTNFSLNSWNAYYIPVQDKNEQFWEIVPNGITYPSNSTCWIVPWGGTHYMTELDPNKWYEPTPGNWMYPLTIGLNYGDYYPTVKTGEYKFHIQKSSAQSLTSAKPKIDYSDYKVQISPGELSLRLLNYYKFHQDPQEIEEIQEVSRGQRVHLNGTNTDSNATYLWLMGEGLPKCGSKLDVLSLPMKSNEPTKVEVFKQNWDYDWDIPNTVISQGKYTIYASSVNPEEILKEFYNRPSECGSPCKSIEKGLCALQDCSVCGAIIQKKDIIITDLPAEINRIGKIEPCCCPGYPCGYTSSLVNINMSGIFGDSRTPMQIWMFGNNQIYDRNYLFNDSFKTFLDKDGSFQLDIYEYLLKPNDLNLCDLDNGEYYLLVQLPGQTNITRQRFDITVENSTEYWRIKNIESSVILPKNITKDSLFVVKADPIYWSRAFPIEGPGAYAGKKAMDALVSELSQSWVEDRFITTSFFLEPIRCKQDSVSFTANQLEGNVPLTVQFFDNSTFNGTGFLWDFGDGTTSNERNPNHVYNKTGIFDVTFTVNGTGTDGKEKNPLRKYNYIIVKEISPQFYDPVADFTYAKLDNEPLTIRFIDQSYGSTPLTYLWSFGNNSMSTEKSPQHTFPSVGKYAVNLTVTDQYAKSNWTSRVVPVPPMNSPVANFEYNLNSVNPLQVQFNDLSLGDISSWQWSFGDGTGSSTQSPTHLYNDYGSYDVTLTAGNRLGSNSITLKLNIDNPLVTAGFKWTNIGNRTVRFTDTSQGKISNWTLEFGDGNIQNFVQNWNVYDHKYSQLGNYYAKLTVENEYNKDTYSNQIMLYRNDGSNPI</sequence>
<evidence type="ECO:0000313" key="7">
    <source>
        <dbReference type="EMBL" id="QXO95617.1"/>
    </source>
</evidence>
<name>A0A8F5VPX3_METHU</name>
<keyword evidence="2" id="KW-0812">Transmembrane</keyword>
<dbReference type="PANTHER" id="PTHR46730:SF1">
    <property type="entry name" value="PLAT DOMAIN-CONTAINING PROTEIN"/>
    <property type="match status" value="1"/>
</dbReference>
<evidence type="ECO:0000256" key="3">
    <source>
        <dbReference type="ARBA" id="ARBA00022737"/>
    </source>
</evidence>
<dbReference type="GO" id="GO:0005261">
    <property type="term" value="F:monoatomic cation channel activity"/>
    <property type="evidence" value="ECO:0007669"/>
    <property type="project" value="TreeGrafter"/>
</dbReference>
<proteinExistence type="predicted"/>
<evidence type="ECO:0000256" key="4">
    <source>
        <dbReference type="ARBA" id="ARBA00022989"/>
    </source>
</evidence>
<dbReference type="PANTHER" id="PTHR46730">
    <property type="entry name" value="POLYCYSTIN-1"/>
    <property type="match status" value="1"/>
</dbReference>
<keyword evidence="5" id="KW-0472">Membrane</keyword>
<reference evidence="7 8" key="1">
    <citation type="submission" date="2021-06" db="EMBL/GenBank/DDBJ databases">
        <title>Complete genome sequence of the secondary alcohol utilizing methanogen Methanospirillum hungatei strain GP1.</title>
        <authorList>
            <person name="Day L.A."/>
            <person name="Costa K.C."/>
        </authorList>
    </citation>
    <scope>NUCLEOTIDE SEQUENCE [LARGE SCALE GENOMIC DNA]</scope>
    <source>
        <strain evidence="7 8">GP1</strain>
    </source>
</reference>
<evidence type="ECO:0000256" key="2">
    <source>
        <dbReference type="ARBA" id="ARBA00022692"/>
    </source>
</evidence>
<dbReference type="InterPro" id="IPR000601">
    <property type="entry name" value="PKD_dom"/>
</dbReference>
<feature type="domain" description="PKD" evidence="6">
    <location>
        <begin position="821"/>
        <end position="888"/>
    </location>
</feature>
<evidence type="ECO:0000256" key="1">
    <source>
        <dbReference type="ARBA" id="ARBA00004141"/>
    </source>
</evidence>
<dbReference type="GO" id="GO:0005886">
    <property type="term" value="C:plasma membrane"/>
    <property type="evidence" value="ECO:0007669"/>
    <property type="project" value="TreeGrafter"/>
</dbReference>